<sequence>MSLFKSNKTNQSPSTVSLLPVATTTASQKLPPVVPVGPPLGQTGGKLNQKEAIIRVLLRTEVMSLLFRIE</sequence>
<proteinExistence type="predicted"/>
<reference evidence="1" key="1">
    <citation type="journal article" date="2020" name="Fungal Divers.">
        <title>Resolving the Mortierellaceae phylogeny through synthesis of multi-gene phylogenetics and phylogenomics.</title>
        <authorList>
            <person name="Vandepol N."/>
            <person name="Liber J."/>
            <person name="Desiro A."/>
            <person name="Na H."/>
            <person name="Kennedy M."/>
            <person name="Barry K."/>
            <person name="Grigoriev I.V."/>
            <person name="Miller A.N."/>
            <person name="O'Donnell K."/>
            <person name="Stajich J.E."/>
            <person name="Bonito G."/>
        </authorList>
    </citation>
    <scope>NUCLEOTIDE SEQUENCE</scope>
    <source>
        <strain evidence="1">NVP60</strain>
    </source>
</reference>
<dbReference type="EMBL" id="JAAAIN010001278">
    <property type="protein sequence ID" value="KAG0304749.1"/>
    <property type="molecule type" value="Genomic_DNA"/>
</dbReference>
<accession>A0A9P6QYJ6</accession>
<keyword evidence="2" id="KW-1185">Reference proteome</keyword>
<gene>
    <name evidence="1" type="ORF">BGZ97_001356</name>
</gene>
<comment type="caution">
    <text evidence="1">The sequence shown here is derived from an EMBL/GenBank/DDBJ whole genome shotgun (WGS) entry which is preliminary data.</text>
</comment>
<dbReference type="Proteomes" id="UP000823405">
    <property type="component" value="Unassembled WGS sequence"/>
</dbReference>
<dbReference type="AlphaFoldDB" id="A0A9P6QYJ6"/>
<protein>
    <submittedName>
        <fullName evidence="1">Uncharacterized protein</fullName>
    </submittedName>
</protein>
<evidence type="ECO:0000313" key="2">
    <source>
        <dbReference type="Proteomes" id="UP000823405"/>
    </source>
</evidence>
<evidence type="ECO:0000313" key="1">
    <source>
        <dbReference type="EMBL" id="KAG0304749.1"/>
    </source>
</evidence>
<name>A0A9P6QYJ6_9FUNG</name>
<organism evidence="1 2">
    <name type="scientific">Linnemannia gamsii</name>
    <dbReference type="NCBI Taxonomy" id="64522"/>
    <lineage>
        <taxon>Eukaryota</taxon>
        <taxon>Fungi</taxon>
        <taxon>Fungi incertae sedis</taxon>
        <taxon>Mucoromycota</taxon>
        <taxon>Mortierellomycotina</taxon>
        <taxon>Mortierellomycetes</taxon>
        <taxon>Mortierellales</taxon>
        <taxon>Mortierellaceae</taxon>
        <taxon>Linnemannia</taxon>
    </lineage>
</organism>